<evidence type="ECO:0000256" key="1">
    <source>
        <dbReference type="SAM" id="MobiDB-lite"/>
    </source>
</evidence>
<gene>
    <name evidence="2" type="ORF">MRATA1EN1_LOCUS20830</name>
</gene>
<dbReference type="Proteomes" id="UP001176941">
    <property type="component" value="Chromosome 31"/>
</dbReference>
<sequence>MVGRREGRNVTKQQTPGKLESPAPRDARPRGRPAHRPRDPPPPRTPPSARSVQPCAPRPFRNPASALVSTEINADSEGVRTNTASGETLRRGFAPAIK</sequence>
<protein>
    <submittedName>
        <fullName evidence="2">Uncharacterized protein</fullName>
    </submittedName>
</protein>
<evidence type="ECO:0000313" key="3">
    <source>
        <dbReference type="Proteomes" id="UP001176941"/>
    </source>
</evidence>
<accession>A0ABN8ZEF5</accession>
<feature type="compositionally biased region" description="Polar residues" evidence="1">
    <location>
        <begin position="67"/>
        <end position="86"/>
    </location>
</feature>
<reference evidence="2" key="1">
    <citation type="submission" date="2023-04" db="EMBL/GenBank/DDBJ databases">
        <authorList>
            <consortium name="ELIXIR-Norway"/>
        </authorList>
    </citation>
    <scope>NUCLEOTIDE SEQUENCE [LARGE SCALE GENOMIC DNA]</scope>
</reference>
<dbReference type="EMBL" id="OX459967">
    <property type="protein sequence ID" value="CAI9171868.1"/>
    <property type="molecule type" value="Genomic_DNA"/>
</dbReference>
<name>A0ABN8ZEF5_RANTA</name>
<feature type="region of interest" description="Disordered" evidence="1">
    <location>
        <begin position="1"/>
        <end position="98"/>
    </location>
</feature>
<organism evidence="2 3">
    <name type="scientific">Rangifer tarandus platyrhynchus</name>
    <name type="common">Svalbard reindeer</name>
    <dbReference type="NCBI Taxonomy" id="3082113"/>
    <lineage>
        <taxon>Eukaryota</taxon>
        <taxon>Metazoa</taxon>
        <taxon>Chordata</taxon>
        <taxon>Craniata</taxon>
        <taxon>Vertebrata</taxon>
        <taxon>Euteleostomi</taxon>
        <taxon>Mammalia</taxon>
        <taxon>Eutheria</taxon>
        <taxon>Laurasiatheria</taxon>
        <taxon>Artiodactyla</taxon>
        <taxon>Ruminantia</taxon>
        <taxon>Pecora</taxon>
        <taxon>Cervidae</taxon>
        <taxon>Odocoileinae</taxon>
        <taxon>Rangifer</taxon>
    </lineage>
</organism>
<evidence type="ECO:0000313" key="2">
    <source>
        <dbReference type="EMBL" id="CAI9171868.1"/>
    </source>
</evidence>
<keyword evidence="3" id="KW-1185">Reference proteome</keyword>
<proteinExistence type="predicted"/>